<dbReference type="SUPFAM" id="SSF143100">
    <property type="entry name" value="TTHA1013/TTHA0281-like"/>
    <property type="match status" value="1"/>
</dbReference>
<proteinExistence type="predicted"/>
<comment type="caution">
    <text evidence="2">The sequence shown here is derived from an EMBL/GenBank/DDBJ whole genome shotgun (WGS) entry which is preliminary data.</text>
</comment>
<dbReference type="Pfam" id="PF15919">
    <property type="entry name" value="HicB_lk_antitox"/>
    <property type="match status" value="1"/>
</dbReference>
<accession>A0A1F6Y4E1</accession>
<evidence type="ECO:0000259" key="1">
    <source>
        <dbReference type="Pfam" id="PF15919"/>
    </source>
</evidence>
<feature type="domain" description="HicB-like antitoxin of toxin-antitoxin system" evidence="1">
    <location>
        <begin position="15"/>
        <end position="66"/>
    </location>
</feature>
<dbReference type="Gene3D" id="3.30.160.250">
    <property type="match status" value="1"/>
</dbReference>
<reference evidence="2 3" key="1">
    <citation type="journal article" date="2016" name="Nat. Commun.">
        <title>Thousands of microbial genomes shed light on interconnected biogeochemical processes in an aquifer system.</title>
        <authorList>
            <person name="Anantharaman K."/>
            <person name="Brown C.T."/>
            <person name="Hug L.A."/>
            <person name="Sharon I."/>
            <person name="Castelle C.J."/>
            <person name="Probst A.J."/>
            <person name="Thomas B.C."/>
            <person name="Singh A."/>
            <person name="Wilkins M.J."/>
            <person name="Karaoz U."/>
            <person name="Brodie E.L."/>
            <person name="Williams K.H."/>
            <person name="Hubbard S.S."/>
            <person name="Banfield J.F."/>
        </authorList>
    </citation>
    <scope>NUCLEOTIDE SEQUENCE [LARGE SCALE GENOMIC DNA]</scope>
</reference>
<dbReference type="InterPro" id="IPR051404">
    <property type="entry name" value="TA_system_antitoxin"/>
</dbReference>
<protein>
    <recommendedName>
        <fullName evidence="1">HicB-like antitoxin of toxin-antitoxin system domain-containing protein</fullName>
    </recommendedName>
</protein>
<organism evidence="2 3">
    <name type="scientific">Candidatus Nomurabacteria bacterium RIFCSPLOWO2_12_FULL_44_11</name>
    <dbReference type="NCBI Taxonomy" id="1801796"/>
    <lineage>
        <taxon>Bacteria</taxon>
        <taxon>Candidatus Nomuraibacteriota</taxon>
    </lineage>
</organism>
<name>A0A1F6Y4E1_9BACT</name>
<dbReference type="PANTHER" id="PTHR34504:SF2">
    <property type="entry name" value="UPF0150 PROTEIN SSL0259"/>
    <property type="match status" value="1"/>
</dbReference>
<evidence type="ECO:0000313" key="2">
    <source>
        <dbReference type="EMBL" id="OGJ01212.1"/>
    </source>
</evidence>
<dbReference type="InterPro" id="IPR031807">
    <property type="entry name" value="HicB-like"/>
</dbReference>
<dbReference type="InterPro" id="IPR035069">
    <property type="entry name" value="TTHA1013/TTHA0281-like"/>
</dbReference>
<sequence>MSKKHSKINQIFTVVFRGEPEGGFTVYAPELPGCISYGKTLKKAQSMIREAIAGYLEVYESQGKKSISTPDSFISTIDISRKEYA</sequence>
<dbReference type="PANTHER" id="PTHR34504">
    <property type="entry name" value="ANTITOXIN HICB"/>
    <property type="match status" value="1"/>
</dbReference>
<dbReference type="EMBL" id="MFVU01000031">
    <property type="protein sequence ID" value="OGJ01212.1"/>
    <property type="molecule type" value="Genomic_DNA"/>
</dbReference>
<evidence type="ECO:0000313" key="3">
    <source>
        <dbReference type="Proteomes" id="UP000178645"/>
    </source>
</evidence>
<gene>
    <name evidence="2" type="ORF">A3G53_03630</name>
</gene>
<dbReference type="Proteomes" id="UP000178645">
    <property type="component" value="Unassembled WGS sequence"/>
</dbReference>
<dbReference type="AlphaFoldDB" id="A0A1F6Y4E1"/>